<dbReference type="WBParaSite" id="SPAL_0000803900.1">
    <property type="protein sequence ID" value="SPAL_0000803900.1"/>
    <property type="gene ID" value="SPAL_0000803900"/>
</dbReference>
<evidence type="ECO:0000313" key="2">
    <source>
        <dbReference type="WBParaSite" id="SPAL_0000803900.1"/>
    </source>
</evidence>
<sequence length="161" mass="18714">MAYCKELIRTGLLPKHFQTVKNLLRLRIQLSLYYSVEVSILLLAWHFGKTSEDENYYCKYLFLGDFLKGQTQHLYKVAVYYYGEDVTFEGVIEYIKSHLDVSVPPLRENCKRLKFINITEGKIDEHFQNFMNNTVATCGEDMTLLLRLTAVTAKDPVLTSL</sequence>
<reference evidence="2" key="1">
    <citation type="submission" date="2017-02" db="UniProtKB">
        <authorList>
            <consortium name="WormBaseParasite"/>
        </authorList>
    </citation>
    <scope>IDENTIFICATION</scope>
</reference>
<evidence type="ECO:0000313" key="1">
    <source>
        <dbReference type="Proteomes" id="UP000046392"/>
    </source>
</evidence>
<accession>A0A0N5BQ70</accession>
<dbReference type="AlphaFoldDB" id="A0A0N5BQ70"/>
<proteinExistence type="predicted"/>
<keyword evidence="1" id="KW-1185">Reference proteome</keyword>
<protein>
    <submittedName>
        <fullName evidence="2">HORMA domain-containing protein</fullName>
    </submittedName>
</protein>
<organism evidence="1 2">
    <name type="scientific">Strongyloides papillosus</name>
    <name type="common">Intestinal threadworm</name>
    <dbReference type="NCBI Taxonomy" id="174720"/>
    <lineage>
        <taxon>Eukaryota</taxon>
        <taxon>Metazoa</taxon>
        <taxon>Ecdysozoa</taxon>
        <taxon>Nematoda</taxon>
        <taxon>Chromadorea</taxon>
        <taxon>Rhabditida</taxon>
        <taxon>Tylenchina</taxon>
        <taxon>Panagrolaimomorpha</taxon>
        <taxon>Strongyloidoidea</taxon>
        <taxon>Strongyloididae</taxon>
        <taxon>Strongyloides</taxon>
    </lineage>
</organism>
<name>A0A0N5BQ70_STREA</name>
<dbReference type="Proteomes" id="UP000046392">
    <property type="component" value="Unplaced"/>
</dbReference>